<dbReference type="Proteomes" id="UP000029431">
    <property type="component" value="Plasmid pPLA2_10"/>
</dbReference>
<proteinExistence type="predicted"/>
<sequence>MGTDEAGLKWGKSADHIKRLCREGKLDAYRIGNTWIVLRDQEYPYPEKE</sequence>
<reference evidence="1 2" key="1">
    <citation type="journal article" date="2014" name="PLoS ONE">
        <title>How to Kill the Honey Bee Larva: Genomic Potential and Virulence Mechanisms of Paenibacillus larvae.</title>
        <authorList>
            <person name="Djukic M."/>
            <person name="Brzuszkiewicz E."/>
            <person name="Funfhaus A."/>
            <person name="Voss J."/>
            <person name="Gollnow K."/>
            <person name="Poppinga L."/>
            <person name="Liesegang H."/>
            <person name="Garcia-Gonzalez E."/>
            <person name="Genersch E."/>
            <person name="Daniel R."/>
        </authorList>
    </citation>
    <scope>NUCLEOTIDE SEQUENCE [LARGE SCALE GENOMIC DNA]</scope>
    <source>
        <strain evidence="1 2">DSM 25430</strain>
        <plasmid evidence="2">Plasmid pPLA2_10</plasmid>
    </source>
</reference>
<keyword evidence="2" id="KW-1185">Reference proteome</keyword>
<evidence type="ECO:0000313" key="1">
    <source>
        <dbReference type="EMBL" id="AHD07810.1"/>
    </source>
</evidence>
<dbReference type="AlphaFoldDB" id="V9WDN4"/>
<dbReference type="HOGENOM" id="CLU_3138544_0_0_9"/>
<accession>V9WDN4</accession>
<name>V9WDN4_9BACL</name>
<evidence type="ECO:0008006" key="3">
    <source>
        <dbReference type="Google" id="ProtNLM"/>
    </source>
</evidence>
<geneLocation type="plasmid" evidence="1 2">
    <name>pPLA2_10</name>
</geneLocation>
<gene>
    <name evidence="1" type="ORF">ERIC2_10p00260</name>
</gene>
<keyword evidence="1" id="KW-0614">Plasmid</keyword>
<organism evidence="1 2">
    <name type="scientific">Paenibacillus larvae subsp. larvae DSM 25430</name>
    <dbReference type="NCBI Taxonomy" id="697284"/>
    <lineage>
        <taxon>Bacteria</taxon>
        <taxon>Bacillati</taxon>
        <taxon>Bacillota</taxon>
        <taxon>Bacilli</taxon>
        <taxon>Bacillales</taxon>
        <taxon>Paenibacillaceae</taxon>
        <taxon>Paenibacillus</taxon>
    </lineage>
</organism>
<dbReference type="KEGG" id="plv:ERIC2_10p00260"/>
<protein>
    <recommendedName>
        <fullName evidence="3">DNA-binding protein</fullName>
    </recommendedName>
</protein>
<dbReference type="EMBL" id="CP003356">
    <property type="protein sequence ID" value="AHD07810.1"/>
    <property type="molecule type" value="Genomic_DNA"/>
</dbReference>
<evidence type="ECO:0000313" key="2">
    <source>
        <dbReference type="Proteomes" id="UP000029431"/>
    </source>
</evidence>